<keyword evidence="1" id="KW-1133">Transmembrane helix</keyword>
<gene>
    <name evidence="2" type="ORF">RRF57_008080</name>
</gene>
<keyword evidence="1" id="KW-0472">Membrane</keyword>
<keyword evidence="3" id="KW-1185">Reference proteome</keyword>
<organism evidence="2 3">
    <name type="scientific">Xylaria bambusicola</name>
    <dbReference type="NCBI Taxonomy" id="326684"/>
    <lineage>
        <taxon>Eukaryota</taxon>
        <taxon>Fungi</taxon>
        <taxon>Dikarya</taxon>
        <taxon>Ascomycota</taxon>
        <taxon>Pezizomycotina</taxon>
        <taxon>Sordariomycetes</taxon>
        <taxon>Xylariomycetidae</taxon>
        <taxon>Xylariales</taxon>
        <taxon>Xylariaceae</taxon>
        <taxon>Xylaria</taxon>
    </lineage>
</organism>
<dbReference type="Proteomes" id="UP001305414">
    <property type="component" value="Unassembled WGS sequence"/>
</dbReference>
<name>A0AAN7UUQ1_9PEZI</name>
<protein>
    <submittedName>
        <fullName evidence="2">Uncharacterized protein</fullName>
    </submittedName>
</protein>
<proteinExistence type="predicted"/>
<feature type="transmembrane region" description="Helical" evidence="1">
    <location>
        <begin position="6"/>
        <end position="30"/>
    </location>
</feature>
<comment type="caution">
    <text evidence="2">The sequence shown here is derived from an EMBL/GenBank/DDBJ whole genome shotgun (WGS) entry which is preliminary data.</text>
</comment>
<keyword evidence="1" id="KW-0812">Transmembrane</keyword>
<evidence type="ECO:0000256" key="1">
    <source>
        <dbReference type="SAM" id="Phobius"/>
    </source>
</evidence>
<dbReference type="EMBL" id="JAWHQM010000024">
    <property type="protein sequence ID" value="KAK5632366.1"/>
    <property type="molecule type" value="Genomic_DNA"/>
</dbReference>
<sequence length="110" mass="11830">MCKSVVLEIGLFIVIFVITAWVTSPIPIIAGVPVKIPRKVPPPALAGATVPAEFSTRENYRPETSLNGNASCSHARKPIALCPDNPNMLLSNIVRQIKQLFPVIDCGKAP</sequence>
<dbReference type="AlphaFoldDB" id="A0AAN7UUQ1"/>
<accession>A0AAN7UUQ1</accession>
<evidence type="ECO:0000313" key="2">
    <source>
        <dbReference type="EMBL" id="KAK5632366.1"/>
    </source>
</evidence>
<evidence type="ECO:0000313" key="3">
    <source>
        <dbReference type="Proteomes" id="UP001305414"/>
    </source>
</evidence>
<reference evidence="2 3" key="1">
    <citation type="submission" date="2023-10" db="EMBL/GenBank/DDBJ databases">
        <title>Draft genome sequence of Xylaria bambusicola isolate GMP-LS, the root and basal stem rot pathogen of sugarcane in Indonesia.</title>
        <authorList>
            <person name="Selvaraj P."/>
            <person name="Muralishankar V."/>
            <person name="Muruganantham S."/>
            <person name="Sp S."/>
            <person name="Haryani S."/>
            <person name="Lau K.J.X."/>
            <person name="Naqvi N.I."/>
        </authorList>
    </citation>
    <scope>NUCLEOTIDE SEQUENCE [LARGE SCALE GENOMIC DNA]</scope>
    <source>
        <strain evidence="2">GMP-LS</strain>
    </source>
</reference>